<evidence type="ECO:0000256" key="7">
    <source>
        <dbReference type="ARBA" id="ARBA00023136"/>
    </source>
</evidence>
<keyword evidence="10" id="KW-1185">Reference proteome</keyword>
<keyword evidence="6" id="KW-0406">Ion transport</keyword>
<dbReference type="OrthoDB" id="9810952at2"/>
<feature type="transmembrane region" description="Helical" evidence="8">
    <location>
        <begin position="79"/>
        <end position="100"/>
    </location>
</feature>
<evidence type="ECO:0000313" key="9">
    <source>
        <dbReference type="EMBL" id="SEK17971.1"/>
    </source>
</evidence>
<keyword evidence="4 8" id="KW-0812">Transmembrane</keyword>
<dbReference type="PANTHER" id="PTHR32024">
    <property type="entry name" value="TRK SYSTEM POTASSIUM UPTAKE PROTEIN TRKG-RELATED"/>
    <property type="match status" value="1"/>
</dbReference>
<keyword evidence="2" id="KW-0813">Transport</keyword>
<feature type="transmembrane region" description="Helical" evidence="8">
    <location>
        <begin position="326"/>
        <end position="344"/>
    </location>
</feature>
<evidence type="ECO:0000313" key="10">
    <source>
        <dbReference type="Proteomes" id="UP000199081"/>
    </source>
</evidence>
<dbReference type="InterPro" id="IPR003445">
    <property type="entry name" value="Cat_transpt"/>
</dbReference>
<dbReference type="GO" id="GO:0005886">
    <property type="term" value="C:plasma membrane"/>
    <property type="evidence" value="ECO:0007669"/>
    <property type="project" value="UniProtKB-SubCell"/>
</dbReference>
<evidence type="ECO:0000256" key="3">
    <source>
        <dbReference type="ARBA" id="ARBA00022475"/>
    </source>
</evidence>
<keyword evidence="5 8" id="KW-1133">Transmembrane helix</keyword>
<evidence type="ECO:0000256" key="6">
    <source>
        <dbReference type="ARBA" id="ARBA00023065"/>
    </source>
</evidence>
<dbReference type="Proteomes" id="UP000199081">
    <property type="component" value="Unassembled WGS sequence"/>
</dbReference>
<dbReference type="AlphaFoldDB" id="A0A1H7EVU7"/>
<dbReference type="STRING" id="426702.SAMN04488099_10164"/>
<evidence type="ECO:0000256" key="8">
    <source>
        <dbReference type="SAM" id="Phobius"/>
    </source>
</evidence>
<dbReference type="EMBL" id="FNZU01000001">
    <property type="protein sequence ID" value="SEK17971.1"/>
    <property type="molecule type" value="Genomic_DNA"/>
</dbReference>
<dbReference type="Pfam" id="PF02386">
    <property type="entry name" value="TrkH"/>
    <property type="match status" value="1"/>
</dbReference>
<dbReference type="GO" id="GO:0008324">
    <property type="term" value="F:monoatomic cation transmembrane transporter activity"/>
    <property type="evidence" value="ECO:0007669"/>
    <property type="project" value="InterPro"/>
</dbReference>
<evidence type="ECO:0000256" key="5">
    <source>
        <dbReference type="ARBA" id="ARBA00022989"/>
    </source>
</evidence>
<reference evidence="10" key="1">
    <citation type="submission" date="2016-10" db="EMBL/GenBank/DDBJ databases">
        <authorList>
            <person name="Varghese N."/>
            <person name="Submissions S."/>
        </authorList>
    </citation>
    <scope>NUCLEOTIDE SEQUENCE [LARGE SCALE GENOMIC DNA]</scope>
    <source>
        <strain evidence="10">DSM 19183</strain>
    </source>
</reference>
<gene>
    <name evidence="9" type="ORF">SAMN04488099_10164</name>
</gene>
<accession>A0A1H7EVU7</accession>
<keyword evidence="3" id="KW-1003">Cell membrane</keyword>
<evidence type="ECO:0000256" key="4">
    <source>
        <dbReference type="ARBA" id="ARBA00022692"/>
    </source>
</evidence>
<feature type="transmembrane region" description="Helical" evidence="8">
    <location>
        <begin position="193"/>
        <end position="213"/>
    </location>
</feature>
<feature type="transmembrane region" description="Helical" evidence="8">
    <location>
        <begin position="421"/>
        <end position="442"/>
    </location>
</feature>
<feature type="transmembrane region" description="Helical" evidence="8">
    <location>
        <begin position="234"/>
        <end position="262"/>
    </location>
</feature>
<dbReference type="GO" id="GO:0030001">
    <property type="term" value="P:metal ion transport"/>
    <property type="evidence" value="ECO:0007669"/>
    <property type="project" value="UniProtKB-ARBA"/>
</dbReference>
<sequence>MTQLLLKIRNWPNSLKIILAALLSILIGGVLLSLPVSHQSGQEGSVFDHFFTSASLVSINSMTTLAFSDTYSYFGKTVAILLMQVGGLGLMTFLAMVTLLMNQRMSHTQKDLLSDVLNRYRITNMKDYLKQVFKYTFIIQLVGLVLLSFRFIPEYGWIEGLFHSLFLSVSSFTNAGFVSFSTQSVMSISSDPYSLTIMMALIIMGGLGHIVWFDIRAKGRFFVRNYRKMGFRRLYNRLEVTTKMILNTTLILLIVGLLFVLVTEWTNPDTLGQYSGPYRIYLSLFQSVTMRTAGFSVIEFNAFSKGTKLILLTLAMIGTAPGSTGGGVKVTTFAVIILSFISEVKGQESVAFSKRDIHIKTVKQAMIIFIGLFVLLFSGIQVLLWTESADFTTIAIQATSAVSTVGITSTELADFSITGQLVIAGLFIAGRVGPLSVFMGLIGRQKQKREKIYPTIDIMLG</sequence>
<feature type="transmembrane region" description="Helical" evidence="8">
    <location>
        <begin position="365"/>
        <end position="385"/>
    </location>
</feature>
<name>A0A1H7EVU7_9LACT</name>
<feature type="transmembrane region" description="Helical" evidence="8">
    <location>
        <begin position="15"/>
        <end position="34"/>
    </location>
</feature>
<proteinExistence type="predicted"/>
<feature type="transmembrane region" description="Helical" evidence="8">
    <location>
        <begin position="132"/>
        <end position="152"/>
    </location>
</feature>
<evidence type="ECO:0000256" key="2">
    <source>
        <dbReference type="ARBA" id="ARBA00022448"/>
    </source>
</evidence>
<dbReference type="PANTHER" id="PTHR32024:SF1">
    <property type="entry name" value="KTR SYSTEM POTASSIUM UPTAKE PROTEIN B"/>
    <property type="match status" value="1"/>
</dbReference>
<evidence type="ECO:0000256" key="1">
    <source>
        <dbReference type="ARBA" id="ARBA00004651"/>
    </source>
</evidence>
<keyword evidence="7 8" id="KW-0472">Membrane</keyword>
<dbReference type="RefSeq" id="WP_091478191.1">
    <property type="nucleotide sequence ID" value="NZ_BJYC01000001.1"/>
</dbReference>
<comment type="subcellular location">
    <subcellularLocation>
        <location evidence="1">Cell membrane</location>
        <topology evidence="1">Multi-pass membrane protein</topology>
    </subcellularLocation>
</comment>
<organism evidence="9 10">
    <name type="scientific">Alkalibacterium pelagium</name>
    <dbReference type="NCBI Taxonomy" id="426702"/>
    <lineage>
        <taxon>Bacteria</taxon>
        <taxon>Bacillati</taxon>
        <taxon>Bacillota</taxon>
        <taxon>Bacilli</taxon>
        <taxon>Lactobacillales</taxon>
        <taxon>Carnobacteriaceae</taxon>
        <taxon>Alkalibacterium</taxon>
    </lineage>
</organism>
<protein>
    <submittedName>
        <fullName evidence="9">Trk system potassium uptake protein TrkH</fullName>
    </submittedName>
</protein>